<dbReference type="EMBL" id="CP031700">
    <property type="protein sequence ID" value="QEY25191.1"/>
    <property type="molecule type" value="Genomic_DNA"/>
</dbReference>
<dbReference type="KEGG" id="nzl:D0T92_00600"/>
<proteinExistence type="predicted"/>
<accession>A0A5J6PR98</accession>
<organism evidence="1 2">
    <name type="scientific">Neisseria zalophi</name>
    <dbReference type="NCBI Taxonomy" id="640030"/>
    <lineage>
        <taxon>Bacteria</taxon>
        <taxon>Pseudomonadati</taxon>
        <taxon>Pseudomonadota</taxon>
        <taxon>Betaproteobacteria</taxon>
        <taxon>Neisseriales</taxon>
        <taxon>Neisseriaceae</taxon>
        <taxon>Neisseria</taxon>
    </lineage>
</organism>
<gene>
    <name evidence="1" type="ORF">D0T92_00600</name>
</gene>
<keyword evidence="2" id="KW-1185">Reference proteome</keyword>
<evidence type="ECO:0000313" key="1">
    <source>
        <dbReference type="EMBL" id="QEY25191.1"/>
    </source>
</evidence>
<protein>
    <submittedName>
        <fullName evidence="1">Uncharacterized protein</fullName>
    </submittedName>
</protein>
<sequence>MVKYFEEHSNRVTRAMQAWPILQSAAMSRQTMTYKDLSIKMYGRDIAATLGSILEYIAVYCNQNELPPLTAIVVNKETGLPGVGIPVEEDLNKVREQVYQFDWYGIFPPTEQEFENTKEK</sequence>
<evidence type="ECO:0000313" key="2">
    <source>
        <dbReference type="Proteomes" id="UP000325713"/>
    </source>
</evidence>
<dbReference type="Proteomes" id="UP000325713">
    <property type="component" value="Chromosome"/>
</dbReference>
<reference evidence="1 2" key="1">
    <citation type="submission" date="2018-08" db="EMBL/GenBank/DDBJ databases">
        <title>Neisseria zalophi ATCC BAA-2455 complete genome.</title>
        <authorList>
            <person name="Veseli I.A."/>
            <person name="Buttler R."/>
            <person name="Mascarenhas dos Santos A.C."/>
            <person name="Pombert J.-F."/>
        </authorList>
    </citation>
    <scope>NUCLEOTIDE SEQUENCE [LARGE SCALE GENOMIC DNA]</scope>
    <source>
        <strain evidence="1 2">ATCC BAA-2455</strain>
    </source>
</reference>
<name>A0A5J6PR98_9NEIS</name>
<dbReference type="OrthoDB" id="2052851at2"/>
<dbReference type="RefSeq" id="WP_151049238.1">
    <property type="nucleotide sequence ID" value="NZ_CP031700.1"/>
</dbReference>
<dbReference type="AlphaFoldDB" id="A0A5J6PR98"/>